<dbReference type="InterPro" id="IPR014284">
    <property type="entry name" value="RNA_pol_sigma-70_dom"/>
</dbReference>
<dbReference type="NCBIfam" id="TIGR02937">
    <property type="entry name" value="sigma70-ECF"/>
    <property type="match status" value="1"/>
</dbReference>
<keyword evidence="8" id="KW-1185">Reference proteome</keyword>
<dbReference type="Pfam" id="PF08281">
    <property type="entry name" value="Sigma70_r4_2"/>
    <property type="match status" value="1"/>
</dbReference>
<sequence>MKIHHLGIIEKCKKHDRRAQLKLYNQYCDAMYNVAYRFMKNSQDAEDAMQEAFIKAFKKIDSYKGEVTFGAWLKKIVIHTSIDMLKSAKLKFADVDDNYLNVVSDDDWEIEDGISIEEIKSAIAQLPQKYELVLSLFLIEGYDHSEISSILDISEVNSRTQLLRGKKKLKESLKQTSNGTGY</sequence>
<reference evidence="7 8" key="1">
    <citation type="submission" date="2023-09" db="EMBL/GenBank/DDBJ databases">
        <authorList>
            <person name="Rey-Velasco X."/>
        </authorList>
    </citation>
    <scope>NUCLEOTIDE SEQUENCE [LARGE SCALE GENOMIC DNA]</scope>
    <source>
        <strain evidence="7 8">P050</strain>
    </source>
</reference>
<dbReference type="InterPro" id="IPR013324">
    <property type="entry name" value="RNA_pol_sigma_r3/r4-like"/>
</dbReference>
<keyword evidence="2" id="KW-0805">Transcription regulation</keyword>
<dbReference type="Gene3D" id="1.10.1740.10">
    <property type="match status" value="1"/>
</dbReference>
<dbReference type="InterPro" id="IPR007627">
    <property type="entry name" value="RNA_pol_sigma70_r2"/>
</dbReference>
<dbReference type="PANTHER" id="PTHR43133:SF51">
    <property type="entry name" value="RNA POLYMERASE SIGMA FACTOR"/>
    <property type="match status" value="1"/>
</dbReference>
<dbReference type="SUPFAM" id="SSF88946">
    <property type="entry name" value="Sigma2 domain of RNA polymerase sigma factors"/>
    <property type="match status" value="1"/>
</dbReference>
<evidence type="ECO:0000313" key="7">
    <source>
        <dbReference type="EMBL" id="MDT0552345.1"/>
    </source>
</evidence>
<dbReference type="EMBL" id="JAVRHV010000001">
    <property type="protein sequence ID" value="MDT0552345.1"/>
    <property type="molecule type" value="Genomic_DNA"/>
</dbReference>
<comment type="similarity">
    <text evidence="1">Belongs to the sigma-70 factor family. ECF subfamily.</text>
</comment>
<dbReference type="RefSeq" id="WP_311592204.1">
    <property type="nucleotide sequence ID" value="NZ_JAVRHV010000001.1"/>
</dbReference>
<keyword evidence="4" id="KW-0804">Transcription</keyword>
<dbReference type="InterPro" id="IPR036388">
    <property type="entry name" value="WH-like_DNA-bd_sf"/>
</dbReference>
<dbReference type="InterPro" id="IPR013249">
    <property type="entry name" value="RNA_pol_sigma70_r4_t2"/>
</dbReference>
<evidence type="ECO:0000256" key="4">
    <source>
        <dbReference type="ARBA" id="ARBA00023163"/>
    </source>
</evidence>
<evidence type="ECO:0000313" key="8">
    <source>
        <dbReference type="Proteomes" id="UP001252186"/>
    </source>
</evidence>
<dbReference type="Gene3D" id="1.10.10.10">
    <property type="entry name" value="Winged helix-like DNA-binding domain superfamily/Winged helix DNA-binding domain"/>
    <property type="match status" value="1"/>
</dbReference>
<comment type="caution">
    <text evidence="7">The sequence shown here is derived from an EMBL/GenBank/DDBJ whole genome shotgun (WGS) entry which is preliminary data.</text>
</comment>
<evidence type="ECO:0000259" key="6">
    <source>
        <dbReference type="Pfam" id="PF08281"/>
    </source>
</evidence>
<proteinExistence type="inferred from homology"/>
<dbReference type="Proteomes" id="UP001252186">
    <property type="component" value="Unassembled WGS sequence"/>
</dbReference>
<gene>
    <name evidence="7" type="ORF">RM519_03720</name>
</gene>
<keyword evidence="3" id="KW-0731">Sigma factor</keyword>
<dbReference type="InterPro" id="IPR039425">
    <property type="entry name" value="RNA_pol_sigma-70-like"/>
</dbReference>
<evidence type="ECO:0000259" key="5">
    <source>
        <dbReference type="Pfam" id="PF04542"/>
    </source>
</evidence>
<accession>A0ABU2Y3H7</accession>
<dbReference type="InterPro" id="IPR013325">
    <property type="entry name" value="RNA_pol_sigma_r2"/>
</dbReference>
<organism evidence="7 8">
    <name type="scientific">Urechidicola vernalis</name>
    <dbReference type="NCBI Taxonomy" id="3075600"/>
    <lineage>
        <taxon>Bacteria</taxon>
        <taxon>Pseudomonadati</taxon>
        <taxon>Bacteroidota</taxon>
        <taxon>Flavobacteriia</taxon>
        <taxon>Flavobacteriales</taxon>
        <taxon>Flavobacteriaceae</taxon>
        <taxon>Urechidicola</taxon>
    </lineage>
</organism>
<protein>
    <submittedName>
        <fullName evidence="7">RNA polymerase sigma factor</fullName>
    </submittedName>
</protein>
<dbReference type="SUPFAM" id="SSF88659">
    <property type="entry name" value="Sigma3 and sigma4 domains of RNA polymerase sigma factors"/>
    <property type="match status" value="1"/>
</dbReference>
<feature type="domain" description="RNA polymerase sigma factor 70 region 4 type 2" evidence="6">
    <location>
        <begin position="117"/>
        <end position="169"/>
    </location>
</feature>
<name>A0ABU2Y3H7_9FLAO</name>
<evidence type="ECO:0000256" key="1">
    <source>
        <dbReference type="ARBA" id="ARBA00010641"/>
    </source>
</evidence>
<evidence type="ECO:0000256" key="2">
    <source>
        <dbReference type="ARBA" id="ARBA00023015"/>
    </source>
</evidence>
<feature type="domain" description="RNA polymerase sigma-70 region 2" evidence="5">
    <location>
        <begin position="23"/>
        <end position="89"/>
    </location>
</feature>
<dbReference type="CDD" id="cd06171">
    <property type="entry name" value="Sigma70_r4"/>
    <property type="match status" value="1"/>
</dbReference>
<evidence type="ECO:0000256" key="3">
    <source>
        <dbReference type="ARBA" id="ARBA00023082"/>
    </source>
</evidence>
<dbReference type="Pfam" id="PF04542">
    <property type="entry name" value="Sigma70_r2"/>
    <property type="match status" value="1"/>
</dbReference>
<dbReference type="PANTHER" id="PTHR43133">
    <property type="entry name" value="RNA POLYMERASE ECF-TYPE SIGMA FACTO"/>
    <property type="match status" value="1"/>
</dbReference>